<evidence type="ECO:0000313" key="11">
    <source>
        <dbReference type="EMBL" id="KAG9390260.1"/>
    </source>
</evidence>
<keyword evidence="8 11" id="KW-0413">Isomerase</keyword>
<comment type="caution">
    <text evidence="11">The sequence shown here is derived from an EMBL/GenBank/DDBJ whole genome shotgun (WGS) entry which is preliminary data.</text>
</comment>
<dbReference type="InterPro" id="IPR014710">
    <property type="entry name" value="RmlC-like_jellyroll"/>
</dbReference>
<evidence type="ECO:0000256" key="1">
    <source>
        <dbReference type="ARBA" id="ARBA00000757"/>
    </source>
</evidence>
<keyword evidence="6" id="KW-0479">Metal-binding</keyword>
<comment type="catalytic activity">
    <reaction evidence="1">
        <text>D-mannose 6-phosphate = D-fructose 6-phosphate</text>
        <dbReference type="Rhea" id="RHEA:12356"/>
        <dbReference type="ChEBI" id="CHEBI:58735"/>
        <dbReference type="ChEBI" id="CHEBI:61527"/>
        <dbReference type="EC" id="5.3.1.8"/>
    </reaction>
</comment>
<dbReference type="PANTHER" id="PTHR10309:SF0">
    <property type="entry name" value="MANNOSE-6-PHOSPHATE ISOMERASE"/>
    <property type="match status" value="1"/>
</dbReference>
<comment type="pathway">
    <text evidence="3">Nucleotide-sugar biosynthesis; GDP-alpha-D-mannose biosynthesis; alpha-D-mannose 1-phosphate from D-fructose 6-phosphate: step 1/2.</text>
</comment>
<comment type="cofactor">
    <cofactor evidence="2">
        <name>Zn(2+)</name>
        <dbReference type="ChEBI" id="CHEBI:29105"/>
    </cofactor>
</comment>
<evidence type="ECO:0000256" key="3">
    <source>
        <dbReference type="ARBA" id="ARBA00004666"/>
    </source>
</evidence>
<dbReference type="PANTHER" id="PTHR10309">
    <property type="entry name" value="MANNOSE-6-PHOSPHATE ISOMERASE"/>
    <property type="match status" value="1"/>
</dbReference>
<dbReference type="Gene3D" id="2.60.120.10">
    <property type="entry name" value="Jelly Rolls"/>
    <property type="match status" value="2"/>
</dbReference>
<dbReference type="GO" id="GO:0005829">
    <property type="term" value="C:cytosol"/>
    <property type="evidence" value="ECO:0007669"/>
    <property type="project" value="TreeGrafter"/>
</dbReference>
<accession>A0A8J6ARD8</accession>
<organism evidence="11 12">
    <name type="scientific">Carpediemonas membranifera</name>
    <dbReference type="NCBI Taxonomy" id="201153"/>
    <lineage>
        <taxon>Eukaryota</taxon>
        <taxon>Metamonada</taxon>
        <taxon>Carpediemonas-like organisms</taxon>
        <taxon>Carpediemonas</taxon>
    </lineage>
</organism>
<reference evidence="11" key="1">
    <citation type="submission" date="2021-05" db="EMBL/GenBank/DDBJ databases">
        <title>A free-living protist that lacks canonical eukaryotic 1 DNA replication and segregation systems.</title>
        <authorList>
            <person name="Salas-Leiva D.E."/>
            <person name="Tromer E.C."/>
            <person name="Curtis B.A."/>
            <person name="Jerlstrom-Hultqvist J."/>
            <person name="Kolisko M."/>
            <person name="Yi Z."/>
            <person name="Salas-Leiva J.S."/>
            <person name="Gallot-Lavallee L."/>
            <person name="Kops G.J.P.L."/>
            <person name="Archibald J.M."/>
            <person name="Simpson A.G.B."/>
            <person name="Roger A.J."/>
        </authorList>
    </citation>
    <scope>NUCLEOTIDE SEQUENCE</scope>
    <source>
        <strain evidence="11">BICM</strain>
    </source>
</reference>
<dbReference type="PRINTS" id="PR00714">
    <property type="entry name" value="MAN6PISMRASE"/>
</dbReference>
<dbReference type="EMBL" id="JAHDYR010000066">
    <property type="protein sequence ID" value="KAG9390260.1"/>
    <property type="molecule type" value="Genomic_DNA"/>
</dbReference>
<dbReference type="GO" id="GO:0009298">
    <property type="term" value="P:GDP-mannose biosynthetic process"/>
    <property type="evidence" value="ECO:0007669"/>
    <property type="project" value="UniProtKB-UniPathway"/>
</dbReference>
<dbReference type="OrthoDB" id="6605218at2759"/>
<sequence>MVTSTGVAENSLVQVVTQARRDLLQVLSFVSLSPNDGLHAMEQNKELYQSLYGLVADIKESLDDDGTVSAFPNAPSGSRNKPHFQPPHASNRPSVGQPTIALDLLLHPVHPAVQHYPWGRQAPCLVSTMAGSADGTEPWAEAWYGIHPKAPSTVATVPLSDFTAAHPSLGRPTFLLKALSIAKPLSIQAHPDQELAATLHARRPDIYPDASHKPELMIAVKPTGLLCGFKTSAEIVALMDSLPAVRAALGACFAEYRQNPEVGLKQCLAHLFDHPETHEAAIAELVAVDGVAAFVHGFFGTDVGVIVAALLEHRTLQPGEAVFIPANELHCYLSGEGIEVMVSSDNVVRCGLTGKLIDTDTLLGMITGKHTGMAMVIPPPEGPFRSYKCLAPFQVLRVTLDDEFKEAAVGPTAGPLFILCLSGNVLVATPTGQSVAIQTSQCLFAGHELGLSGLTLSGAGDVFIVAGTQ</sequence>
<dbReference type="Gene3D" id="1.10.441.10">
    <property type="entry name" value="Phosphomannose Isomerase, domain 2"/>
    <property type="match status" value="1"/>
</dbReference>
<evidence type="ECO:0000256" key="6">
    <source>
        <dbReference type="ARBA" id="ARBA00022723"/>
    </source>
</evidence>
<evidence type="ECO:0000256" key="5">
    <source>
        <dbReference type="ARBA" id="ARBA00011956"/>
    </source>
</evidence>
<dbReference type="GO" id="GO:0008270">
    <property type="term" value="F:zinc ion binding"/>
    <property type="evidence" value="ECO:0007669"/>
    <property type="project" value="InterPro"/>
</dbReference>
<dbReference type="Pfam" id="PF20511">
    <property type="entry name" value="PMI_typeI_cat"/>
    <property type="match status" value="1"/>
</dbReference>
<evidence type="ECO:0000256" key="2">
    <source>
        <dbReference type="ARBA" id="ARBA00001947"/>
    </source>
</evidence>
<protein>
    <recommendedName>
        <fullName evidence="5">mannose-6-phosphate isomerase</fullName>
        <ecNumber evidence="5">5.3.1.8</ecNumber>
    </recommendedName>
</protein>
<dbReference type="CDD" id="cd07011">
    <property type="entry name" value="cupin_PMI_type_I_N"/>
    <property type="match status" value="1"/>
</dbReference>
<dbReference type="SUPFAM" id="SSF51182">
    <property type="entry name" value="RmlC-like cupins"/>
    <property type="match status" value="1"/>
</dbReference>
<dbReference type="UniPathway" id="UPA00126">
    <property type="reaction ID" value="UER00423"/>
</dbReference>
<dbReference type="InterPro" id="IPR011051">
    <property type="entry name" value="RmlC_Cupin_sf"/>
</dbReference>
<keyword evidence="12" id="KW-1185">Reference proteome</keyword>
<dbReference type="InterPro" id="IPR001250">
    <property type="entry name" value="Man6P_Isoase-1"/>
</dbReference>
<feature type="domain" description="Phosphomannose isomerase type I catalytic" evidence="10">
    <location>
        <begin position="108"/>
        <end position="230"/>
    </location>
</feature>
<name>A0A8J6ARD8_9EUKA</name>
<dbReference type="AlphaFoldDB" id="A0A8J6ARD8"/>
<proteinExistence type="inferred from homology"/>
<keyword evidence="7" id="KW-0862">Zinc</keyword>
<dbReference type="NCBIfam" id="TIGR00218">
    <property type="entry name" value="manA"/>
    <property type="match status" value="1"/>
</dbReference>
<dbReference type="GO" id="GO:0004476">
    <property type="term" value="F:mannose-6-phosphate isomerase activity"/>
    <property type="evidence" value="ECO:0007669"/>
    <property type="project" value="UniProtKB-EC"/>
</dbReference>
<evidence type="ECO:0000259" key="10">
    <source>
        <dbReference type="Pfam" id="PF20511"/>
    </source>
</evidence>
<comment type="similarity">
    <text evidence="4">Belongs to the mannose-6-phosphate isomerase type 1 family.</text>
</comment>
<feature type="region of interest" description="Disordered" evidence="9">
    <location>
        <begin position="66"/>
        <end position="96"/>
    </location>
</feature>
<dbReference type="EC" id="5.3.1.8" evidence="5"/>
<dbReference type="InterPro" id="IPR016305">
    <property type="entry name" value="Mannose-6-P_Isomerase"/>
</dbReference>
<evidence type="ECO:0000256" key="8">
    <source>
        <dbReference type="ARBA" id="ARBA00023235"/>
    </source>
</evidence>
<evidence type="ECO:0000256" key="4">
    <source>
        <dbReference type="ARBA" id="ARBA00010772"/>
    </source>
</evidence>
<gene>
    <name evidence="11" type="ORF">J8273_8300</name>
</gene>
<evidence type="ECO:0000256" key="7">
    <source>
        <dbReference type="ARBA" id="ARBA00022833"/>
    </source>
</evidence>
<dbReference type="InterPro" id="IPR046457">
    <property type="entry name" value="PMI_typeI_cat"/>
</dbReference>
<dbReference type="GO" id="GO:0005975">
    <property type="term" value="P:carbohydrate metabolic process"/>
    <property type="evidence" value="ECO:0007669"/>
    <property type="project" value="InterPro"/>
</dbReference>
<dbReference type="Proteomes" id="UP000717585">
    <property type="component" value="Unassembled WGS sequence"/>
</dbReference>
<evidence type="ECO:0000313" key="12">
    <source>
        <dbReference type="Proteomes" id="UP000717585"/>
    </source>
</evidence>
<evidence type="ECO:0000256" key="9">
    <source>
        <dbReference type="SAM" id="MobiDB-lite"/>
    </source>
</evidence>